<evidence type="ECO:0000313" key="4">
    <source>
        <dbReference type="Proteomes" id="UP000615755"/>
    </source>
</evidence>
<dbReference type="EMBL" id="AQGV01000015">
    <property type="protein sequence ID" value="MBE0370234.1"/>
    <property type="molecule type" value="Genomic_DNA"/>
</dbReference>
<keyword evidence="1" id="KW-1133">Transmembrane helix</keyword>
<dbReference type="Proteomes" id="UP000615755">
    <property type="component" value="Unassembled WGS sequence"/>
</dbReference>
<sequence length="110" mass="12105">MTQLLAFLLCFTSFSCFALIKNSHCKAVFAKRVDAVLGRRMLMIAWCALIASVIISLWDLAGYGGVLFCGYMAISIILLALLLSYHPTKLRSLIYVLPTLISTTCIGLLL</sequence>
<comment type="caution">
    <text evidence="3">The sequence shown here is derived from an EMBL/GenBank/DDBJ whole genome shotgun (WGS) entry which is preliminary data.</text>
</comment>
<dbReference type="Pfam" id="PF11804">
    <property type="entry name" value="DUF3325"/>
    <property type="match status" value="1"/>
</dbReference>
<reference evidence="3 4" key="1">
    <citation type="submission" date="2015-03" db="EMBL/GenBank/DDBJ databases">
        <title>Genome sequence of Pseudoalteromonas aurantia.</title>
        <authorList>
            <person name="Xie B.-B."/>
            <person name="Rong J.-C."/>
            <person name="Qin Q.-L."/>
            <person name="Zhang Y.-Z."/>
        </authorList>
    </citation>
    <scope>NUCLEOTIDE SEQUENCE [LARGE SCALE GENOMIC DNA]</scope>
    <source>
        <strain evidence="3 4">208</strain>
    </source>
</reference>
<gene>
    <name evidence="3" type="ORF">PAUR_b0214</name>
</gene>
<keyword evidence="4" id="KW-1185">Reference proteome</keyword>
<feature type="signal peptide" evidence="2">
    <location>
        <begin position="1"/>
        <end position="18"/>
    </location>
</feature>
<keyword evidence="2" id="KW-0732">Signal</keyword>
<protein>
    <recommendedName>
        <fullName evidence="5">DUF3325 domain-containing protein</fullName>
    </recommendedName>
</protein>
<evidence type="ECO:0000256" key="2">
    <source>
        <dbReference type="SAM" id="SignalP"/>
    </source>
</evidence>
<keyword evidence="1" id="KW-0812">Transmembrane</keyword>
<feature type="transmembrane region" description="Helical" evidence="1">
    <location>
        <begin position="65"/>
        <end position="86"/>
    </location>
</feature>
<feature type="chain" id="PRO_5046462549" description="DUF3325 domain-containing protein" evidence="2">
    <location>
        <begin position="19"/>
        <end position="110"/>
    </location>
</feature>
<evidence type="ECO:0008006" key="5">
    <source>
        <dbReference type="Google" id="ProtNLM"/>
    </source>
</evidence>
<name>A0ABR9EIJ1_9GAMM</name>
<proteinExistence type="predicted"/>
<accession>A0ABR9EIJ1</accession>
<evidence type="ECO:0000313" key="3">
    <source>
        <dbReference type="EMBL" id="MBE0370234.1"/>
    </source>
</evidence>
<evidence type="ECO:0000256" key="1">
    <source>
        <dbReference type="SAM" id="Phobius"/>
    </source>
</evidence>
<dbReference type="RefSeq" id="WP_192509387.1">
    <property type="nucleotide sequence ID" value="NZ_AQGV01000015.1"/>
</dbReference>
<keyword evidence="1" id="KW-0472">Membrane</keyword>
<dbReference type="InterPro" id="IPR021762">
    <property type="entry name" value="DUF3325"/>
</dbReference>
<organism evidence="3 4">
    <name type="scientific">Pseudoalteromonas aurantia 208</name>
    <dbReference type="NCBI Taxonomy" id="1314867"/>
    <lineage>
        <taxon>Bacteria</taxon>
        <taxon>Pseudomonadati</taxon>
        <taxon>Pseudomonadota</taxon>
        <taxon>Gammaproteobacteria</taxon>
        <taxon>Alteromonadales</taxon>
        <taxon>Pseudoalteromonadaceae</taxon>
        <taxon>Pseudoalteromonas</taxon>
    </lineage>
</organism>
<feature type="transmembrane region" description="Helical" evidence="1">
    <location>
        <begin position="92"/>
        <end position="109"/>
    </location>
</feature>
<feature type="transmembrane region" description="Helical" evidence="1">
    <location>
        <begin position="41"/>
        <end position="58"/>
    </location>
</feature>